<gene>
    <name evidence="2" type="primary">LOC105080859</name>
</gene>
<evidence type="ECO:0000313" key="2">
    <source>
        <dbReference type="RefSeq" id="XP_074198558.1"/>
    </source>
</evidence>
<dbReference type="RefSeq" id="XP_074198558.1">
    <property type="nucleotide sequence ID" value="XM_074342457.1"/>
</dbReference>
<keyword evidence="1" id="KW-1185">Reference proteome</keyword>
<proteinExistence type="predicted"/>
<dbReference type="Proteomes" id="UP001732780">
    <property type="component" value="Chromosome 16"/>
</dbReference>
<name>A0AC58NLA8_CAMBA</name>
<organism evidence="1 2">
    <name type="scientific">Camelus bactrianus</name>
    <name type="common">Bactrian camel</name>
    <dbReference type="NCBI Taxonomy" id="9837"/>
    <lineage>
        <taxon>Eukaryota</taxon>
        <taxon>Metazoa</taxon>
        <taxon>Chordata</taxon>
        <taxon>Craniata</taxon>
        <taxon>Vertebrata</taxon>
        <taxon>Euteleostomi</taxon>
        <taxon>Mammalia</taxon>
        <taxon>Eutheria</taxon>
        <taxon>Laurasiatheria</taxon>
        <taxon>Artiodactyla</taxon>
        <taxon>Tylopoda</taxon>
        <taxon>Camelidae</taxon>
        <taxon>Camelus</taxon>
    </lineage>
</organism>
<protein>
    <submittedName>
        <fullName evidence="2">Uncharacterized protein LOC105080859 isoform X1</fullName>
    </submittedName>
</protein>
<accession>A0AC58NLA8</accession>
<sequence>MSSSLQEAQAQRPEPTQEVESPPQQEGPAQNPQTLGKVESFPPQAEAQAQRPEATEETEPAPLQQGALSQPSEGPEEVGAAVPWGEGGLQELLAEQLRPHGPNENEAQQSDLHSVSVNPVDLALTINPEVTNVVETSPVLQEAPYQPPESPEEVEPSPVQEEAASQPPESPEEVQPSLEQEAQAQPAEHPEEAEPPSFPQEAQAQPAERHEYDSAPLQQEAPAQVPGFPGETVPQFPARDEAAARPGSKYPAHSNPSSVTLKPVDLELTVTPEPAKEGEFTTAQQEALPQLPESPEEVEPSPVQEEAASQPPESPEEVQPSLEQESQAQPAEHPEEVEPPPFPQEAQAQPAERPEYDSAPLQQEAPAQVPGSPGENVPHFPASDEAVARHGSKYPAHSKLSSVTLKPVDLELMVTPEPAKEGEFTAAQQEPRPQPPEYSVEAEPSPTPQDATGQPPEPPEEAEPSPGEQGQPAQPYEPNGEVVPFSTQQESPAQPTEHPEVVNPATQQESPAQSPAEIEPSATQQESTAQRPQSPAEAEPSPAHSQDHVTTASPPGQDQAQSLQWPSVTVNPVDLALTITSGPTSEAGPSPPQQEASSQSAGSPEQLEPLLVEQEVPEQPPAPSGNGEPSPVQLEPPTQPPETSTAAAAQHPVLNEVTFSPAGPGEAQHPVMPSTIGKPLDLTVVITPEPAKEAESSPEQQEGSAHFPVSPEQAEFSPVQSQPLSPSPEHPGKVESFPGQQEATAQTTGPPEGVGLSSVQEEAPAQPPEPPKEVEMTVGTPGQNHAQHSSSPSVTDKALDLGLTVTPVPLTEAGHSAALQQTTSHPTYMEVTPPQAEQVLAQHPAMTEFTVQPLDLELSLSPEPNTEARPSPTTQGTPTWPPEPHQPSLYQEVTVPTPDQDHPEHLMSSSVIDKPLDLKLTMTSVPTTEAEHSTSPPPEHPEVTLTPLSITPVTVHTVDLEVTVNGASSVDVEPSPTNQETPAQPPEPPKEVVVEYPPHQEVTIPTSIKGQGQHTTPSSVTPHHVDLELTMTSEPAMEAQHSTVLQKTTAPPPEVALAHPDLTRVTVPPVGQVDTITRHPGSLKTPASAEPSVVHSVPYTSEKEQPEQSAPTSVNICELCMCSNEILSCTGLSPEERLQTVPVPQPSSYNGTFTILDFQGNSISYIDENTWKPYRWTEKLILRDNSLTELRKDSFKGLLALQYLDLSCNKIQFIESGTFESLPFLEFVNLGCNLIVDLSFGTFQAWHRMQFLQMINLSHNPLTTVEDSYLFKLPALRYLDLGKTEVSLTTIERILMISVELKTLILPSHRTCCLCQFKTTIEVVCKTVKLHCDSDCLASTTRCGEEAAVGNIEGSLMKVLQARKNNTSTELIIEPEKASSDEHGVSFSAFVDKQLDFNDEIDVISAVNYVLPYFSEGNLEDLETAFLPFIKLLFSHLQDGDKSLGYLEKNTRNRFVQPESNNLPYKNKLQRFYHLKKWSDSEMQKKIDEVEKKEKAARLVRADPLGHKLRQAFQEQLDTAQPQENSPAKTESVGKRLRGVDWVLRGPNGIIKKRVKKLMRRRKQNSQPAVENTAKDEKQLDTAQPQENSPAKTEGIGERLQGVDWVLKDPDVVVKESVDELMHWRKQDAQPALENTAKEEALRRQSPGAGGQLQMMWRPRKLVGSSFNTKPSLINEDKAAVSSSLPPAPTPPKSEVRQESKDLSYSILEDAESIVRNMEASKPTSRPRKRRLFLGSRSRAMHSLFQAKRNRTLKRKELLRSISAGRPPSAVRSLINSPSGEAISSSAELNSHENPPELFSSSDPLAGKATVLEGALSEVAASTDVPSTYSVTTGNFVPTVEHTDETQREYHNVGTELPSKPTGFTSPGLPSLGDQFELQVNQQLRSIVPNGYMRGLISHLIRTLKMDCSETHVKLSCAKFFTRTGLLIKLLSEQRKVKLSPAEGDTDLWKTENYISESAEGQSGQTGQEPHELTEEVPGSDYKSKVMWAVLISVAVTAVVAVLVISFCLFEICSRRKAAKDQKKSVRGFFRFLLRRKCSEQSESQEGFFQRMRPLWLRDMYRPLSATRKKNMAQKLHDGESSDEEEIFSKDARAPTDDAADVVLTSEPDEPDEESETVLGSNAVCKKFQAKMPHGQGGLRLGTPPKLRTEGDERLGELFSSGATDDTPPRRIAWVTGAGVGGDPEPPGPAPMPRPQAAPIPRARRARPALCPPVPPPLRRTQPWEASRGSELQSSAAHWARPALLETRPPGSAMEPAPDPEEARTVREALGRYEAALEGAVRALHEDMQGLQRGMEQRVAEALRLAGPLARTVAELQRDNQRLQTQLERLTRQVEALGLATGLTPAPGTPSPPPAPGVPDRAPRLGTARFASHATFSLSGRGQNVDHHDEASEAEMRRTSNSYIVENGHQPGAGKVGAGITSGWSSETSPVGGDQGGRSGQGGLPGGGPGDGPPEAAQTIPTPEPFKPRPASLSLRQPHQPVTAITRVSEKFSGETSATALSPTSAAILGGLSSSPSAATTSWTPSPSEKNSSLPRTLSSSGYGGVTASRNDNSPPRVTPPQSPPSTQPPATTQAPRQGERRRELVRSQTLPRTSGAQARKALFEKWEQDTGAGKGKGETRAKLKRSQSFGVASASSIKQILLEWCRSKTIGYQHVDLQNFSSSWSDGMAFCALVHSFFPDAFDYSALSPTQRRQNFELAFTMAERCSSVLVELEEPYPLRSWSLPRSIAPLPALLSPFQPPSQPDPWPQTRPGKKSELTGSSHVLSAAGPALGTERRPWL</sequence>
<reference evidence="2" key="1">
    <citation type="submission" date="2025-08" db="UniProtKB">
        <authorList>
            <consortium name="RefSeq"/>
        </authorList>
    </citation>
    <scope>IDENTIFICATION</scope>
    <source>
        <tissue evidence="2">Blood</tissue>
    </source>
</reference>
<evidence type="ECO:0000313" key="1">
    <source>
        <dbReference type="Proteomes" id="UP001732780"/>
    </source>
</evidence>